<sequence length="453" mass="52375">MQDPRGRQLKINGNIVNVPAHVVNTVNMLPRFPNETSTIKVNLKRRLQYKSSALSPNVRPNKVAEAAKWLVNNGNLFKDEEGSESFVDCNAESLNCDTECKTQQSSACDDDEHWSEDEAEIPAGITDTMLTSPEFVTDNERQHILNVAPAETQWIHLLRILGKLVDNKTYTDTELENLNWEEKSRLIQSDPVTCARHFDYQVHKFLQNFLLSNAAPLGKIADWFYRVEYQQRGSPHIHMLIWLENAPTFREYSDRDVVSFIDTIITCEKPTENPDLLALVNRQVHRHSHTCRKKSKSVCRLNNPQPPMRSTKILYPLDIDMDDNEVDQHKDTWKFIKKHLNDMKEGEDITFDQLLVNLKLTEQNYLLAVQSSLKTPTIFLKRKPNELRINNYNAVCLSAWRANMDIQFVLDVYACAIYIVSYISKAQKGMSELLRTVCEEAKRGNSTSERYWK</sequence>
<evidence type="ECO:0000313" key="4">
    <source>
        <dbReference type="Proteomes" id="UP001152795"/>
    </source>
</evidence>
<feature type="domain" description="Helitron helicase-like" evidence="1">
    <location>
        <begin position="181"/>
        <end position="241"/>
    </location>
</feature>
<dbReference type="Pfam" id="PF14214">
    <property type="entry name" value="Helitron_like_N"/>
    <property type="match status" value="1"/>
</dbReference>
<dbReference type="AlphaFoldDB" id="A0A7D9JHB2"/>
<dbReference type="PANTHER" id="PTHR47642">
    <property type="entry name" value="ATP-DEPENDENT DNA HELICASE"/>
    <property type="match status" value="1"/>
</dbReference>
<name>A0A7D9JHB2_PARCT</name>
<dbReference type="InterPro" id="IPR051055">
    <property type="entry name" value="PIF1_helicase"/>
</dbReference>
<gene>
    <name evidence="3" type="ORF">PACLA_8A006583</name>
</gene>
<dbReference type="Pfam" id="PF20209">
    <property type="entry name" value="DUF6570"/>
    <property type="match status" value="1"/>
</dbReference>
<accession>A0A7D9JHB2</accession>
<feature type="domain" description="DUF6570" evidence="2">
    <location>
        <begin position="4"/>
        <end position="83"/>
    </location>
</feature>
<reference evidence="3" key="1">
    <citation type="submission" date="2020-04" db="EMBL/GenBank/DDBJ databases">
        <authorList>
            <person name="Alioto T."/>
            <person name="Alioto T."/>
            <person name="Gomez Garrido J."/>
        </authorList>
    </citation>
    <scope>NUCLEOTIDE SEQUENCE</scope>
    <source>
        <strain evidence="3">A484AB</strain>
    </source>
</reference>
<comment type="caution">
    <text evidence="3">The sequence shown here is derived from an EMBL/GenBank/DDBJ whole genome shotgun (WGS) entry which is preliminary data.</text>
</comment>
<organism evidence="3 4">
    <name type="scientific">Paramuricea clavata</name>
    <name type="common">Red gorgonian</name>
    <name type="synonym">Violescent sea-whip</name>
    <dbReference type="NCBI Taxonomy" id="317549"/>
    <lineage>
        <taxon>Eukaryota</taxon>
        <taxon>Metazoa</taxon>
        <taxon>Cnidaria</taxon>
        <taxon>Anthozoa</taxon>
        <taxon>Octocorallia</taxon>
        <taxon>Malacalcyonacea</taxon>
        <taxon>Plexauridae</taxon>
        <taxon>Paramuricea</taxon>
    </lineage>
</organism>
<dbReference type="Proteomes" id="UP001152795">
    <property type="component" value="Unassembled WGS sequence"/>
</dbReference>
<dbReference type="InterPro" id="IPR025476">
    <property type="entry name" value="Helitron_helicase-like"/>
</dbReference>
<dbReference type="EMBL" id="CACRXK020016039">
    <property type="protein sequence ID" value="CAB4029250.1"/>
    <property type="molecule type" value="Genomic_DNA"/>
</dbReference>
<evidence type="ECO:0000259" key="2">
    <source>
        <dbReference type="Pfam" id="PF20209"/>
    </source>
</evidence>
<dbReference type="OrthoDB" id="6766289at2759"/>
<dbReference type="PANTHER" id="PTHR47642:SF5">
    <property type="entry name" value="ATP-DEPENDENT DNA HELICASE"/>
    <property type="match status" value="1"/>
</dbReference>
<protein>
    <submittedName>
        <fullName evidence="3">Uncharacterized protein</fullName>
    </submittedName>
</protein>
<dbReference type="InterPro" id="IPR046700">
    <property type="entry name" value="DUF6570"/>
</dbReference>
<keyword evidence="4" id="KW-1185">Reference proteome</keyword>
<evidence type="ECO:0000313" key="3">
    <source>
        <dbReference type="EMBL" id="CAB4029250.1"/>
    </source>
</evidence>
<proteinExistence type="predicted"/>
<evidence type="ECO:0000259" key="1">
    <source>
        <dbReference type="Pfam" id="PF14214"/>
    </source>
</evidence>